<dbReference type="SUPFAM" id="SSF81383">
    <property type="entry name" value="F-box domain"/>
    <property type="match status" value="1"/>
</dbReference>
<dbReference type="InterPro" id="IPR036047">
    <property type="entry name" value="F-box-like_dom_sf"/>
</dbReference>
<dbReference type="AlphaFoldDB" id="A0A8H3FHX5"/>
<proteinExistence type="predicted"/>
<reference evidence="2" key="1">
    <citation type="submission" date="2021-03" db="EMBL/GenBank/DDBJ databases">
        <authorList>
            <person name="Tagirdzhanova G."/>
        </authorList>
    </citation>
    <scope>NUCLEOTIDE SEQUENCE</scope>
</reference>
<dbReference type="Pfam" id="PF00646">
    <property type="entry name" value="F-box"/>
    <property type="match status" value="1"/>
</dbReference>
<dbReference type="EMBL" id="CAJPDT010000038">
    <property type="protein sequence ID" value="CAF9924919.1"/>
    <property type="molecule type" value="Genomic_DNA"/>
</dbReference>
<sequence>MPPLLILPTEMLQKIIDHVNPEHLVNFSACCKKVYGAAERCLGKHRERIETYSELRYSDCFSNKVDYNPVSLLREICLDGHIAFYPRSLKITRCECRPDDFDSDRLWWDPDLRVQHLDDEIVEFQEVFDEIKTPIDQKLSTTVCYNDTNNDIWRQKLTRGTREAFLCLLLLLLPNLEQIELTHFSLKDEVLGDMLDLIARESRDPDVSSNSVALTKLSSLLIKGPRPYGSGCCQMLAPFAALPSVRILTAEWIFDDRRSYAGENELTWPYGQHISNLTVLNLDSSCLNAASFSRLLGGIKGLKSFTYNVHTLVSTCGSWKDVPSIIGMLVEHTKSTLESVAFTGFGMRCLNDEHGCGSFKDFEMLKHIRMHFGLRVRLSHYVVNKELGGWYRDTECSLDGHDGIEHLVDLLPASVRSVEFDGEIDTADMSWLLKDLLQRKEKSAPHLKSIKFRKACSEPGWGDLLPARADALREKCRIMGVKLIL</sequence>
<dbReference type="Proteomes" id="UP000664534">
    <property type="component" value="Unassembled WGS sequence"/>
</dbReference>
<evidence type="ECO:0000259" key="1">
    <source>
        <dbReference type="PROSITE" id="PS50181"/>
    </source>
</evidence>
<keyword evidence="3" id="KW-1185">Reference proteome</keyword>
<name>A0A8H3FHX5_9LECA</name>
<evidence type="ECO:0000313" key="2">
    <source>
        <dbReference type="EMBL" id="CAF9924919.1"/>
    </source>
</evidence>
<dbReference type="OrthoDB" id="5304354at2759"/>
<gene>
    <name evidence="2" type="ORF">IMSHALPRED_006327</name>
</gene>
<accession>A0A8H3FHX5</accession>
<protein>
    <recommendedName>
        <fullName evidence="1">F-box domain-containing protein</fullName>
    </recommendedName>
</protein>
<feature type="domain" description="F-box" evidence="1">
    <location>
        <begin position="1"/>
        <end position="55"/>
    </location>
</feature>
<dbReference type="PROSITE" id="PS50181">
    <property type="entry name" value="FBOX"/>
    <property type="match status" value="1"/>
</dbReference>
<dbReference type="InterPro" id="IPR001810">
    <property type="entry name" value="F-box_dom"/>
</dbReference>
<organism evidence="2 3">
    <name type="scientific">Imshaugia aleurites</name>
    <dbReference type="NCBI Taxonomy" id="172621"/>
    <lineage>
        <taxon>Eukaryota</taxon>
        <taxon>Fungi</taxon>
        <taxon>Dikarya</taxon>
        <taxon>Ascomycota</taxon>
        <taxon>Pezizomycotina</taxon>
        <taxon>Lecanoromycetes</taxon>
        <taxon>OSLEUM clade</taxon>
        <taxon>Lecanoromycetidae</taxon>
        <taxon>Lecanorales</taxon>
        <taxon>Lecanorineae</taxon>
        <taxon>Parmeliaceae</taxon>
        <taxon>Imshaugia</taxon>
    </lineage>
</organism>
<evidence type="ECO:0000313" key="3">
    <source>
        <dbReference type="Proteomes" id="UP000664534"/>
    </source>
</evidence>
<comment type="caution">
    <text evidence="2">The sequence shown here is derived from an EMBL/GenBank/DDBJ whole genome shotgun (WGS) entry which is preliminary data.</text>
</comment>